<gene>
    <name evidence="2" type="ORF">JYK14_18105</name>
</gene>
<sequence length="155" mass="15887">MLDVAQAGVTVTAEGEGEVLDVFGAAMVVKQEPALAGLFLGEHRVPPGYVVPPHVHAEDHESFLILEGELTLLSPEGERRARPGDAVALPRGSCHGFRNDGAAPVRFLVAATPGHQALAMFRAFDAAGSSAGPGGLVPAEIIAICAAHGVRVVVG</sequence>
<dbReference type="Proteomes" id="UP001523392">
    <property type="component" value="Unassembled WGS sequence"/>
</dbReference>
<dbReference type="SUPFAM" id="SSF51182">
    <property type="entry name" value="RmlC-like cupins"/>
    <property type="match status" value="1"/>
</dbReference>
<protein>
    <submittedName>
        <fullName evidence="2">Cupin domain-containing protein</fullName>
    </submittedName>
</protein>
<name>A0ABT1D9Y7_9PROT</name>
<dbReference type="Gene3D" id="2.60.120.10">
    <property type="entry name" value="Jelly Rolls"/>
    <property type="match status" value="1"/>
</dbReference>
<proteinExistence type="predicted"/>
<reference evidence="2 3" key="1">
    <citation type="submission" date="2021-12" db="EMBL/GenBank/DDBJ databases">
        <title>Siccirubricoccus leaddurans sp. nov., a high concentration Zn2+ tolerance bacterium.</title>
        <authorList>
            <person name="Cao Y."/>
        </authorList>
    </citation>
    <scope>NUCLEOTIDE SEQUENCE [LARGE SCALE GENOMIC DNA]</scope>
    <source>
        <strain evidence="2 3">KC 17139</strain>
    </source>
</reference>
<dbReference type="PANTHER" id="PTHR36440:SF1">
    <property type="entry name" value="PUTATIVE (AFU_ORTHOLOGUE AFUA_8G07350)-RELATED"/>
    <property type="match status" value="1"/>
</dbReference>
<dbReference type="RefSeq" id="WP_252954692.1">
    <property type="nucleotide sequence ID" value="NZ_JAFIRR010000114.1"/>
</dbReference>
<dbReference type="Pfam" id="PF07883">
    <property type="entry name" value="Cupin_2"/>
    <property type="match status" value="1"/>
</dbReference>
<evidence type="ECO:0000313" key="3">
    <source>
        <dbReference type="Proteomes" id="UP001523392"/>
    </source>
</evidence>
<dbReference type="InterPro" id="IPR014710">
    <property type="entry name" value="RmlC-like_jellyroll"/>
</dbReference>
<accession>A0ABT1D9Y7</accession>
<dbReference type="PANTHER" id="PTHR36440">
    <property type="entry name" value="PUTATIVE (AFU_ORTHOLOGUE AFUA_8G07350)-RELATED"/>
    <property type="match status" value="1"/>
</dbReference>
<evidence type="ECO:0000313" key="2">
    <source>
        <dbReference type="EMBL" id="MCO6418060.1"/>
    </source>
</evidence>
<comment type="caution">
    <text evidence="2">The sequence shown here is derived from an EMBL/GenBank/DDBJ whole genome shotgun (WGS) entry which is preliminary data.</text>
</comment>
<organism evidence="2 3">
    <name type="scientific">Siccirubricoccus soli</name>
    <dbReference type="NCBI Taxonomy" id="2899147"/>
    <lineage>
        <taxon>Bacteria</taxon>
        <taxon>Pseudomonadati</taxon>
        <taxon>Pseudomonadota</taxon>
        <taxon>Alphaproteobacteria</taxon>
        <taxon>Acetobacterales</taxon>
        <taxon>Roseomonadaceae</taxon>
        <taxon>Siccirubricoccus</taxon>
    </lineage>
</organism>
<keyword evidence="3" id="KW-1185">Reference proteome</keyword>
<dbReference type="InterPro" id="IPR011051">
    <property type="entry name" value="RmlC_Cupin_sf"/>
</dbReference>
<evidence type="ECO:0000259" key="1">
    <source>
        <dbReference type="Pfam" id="PF07883"/>
    </source>
</evidence>
<dbReference type="InterPro" id="IPR013096">
    <property type="entry name" value="Cupin_2"/>
</dbReference>
<dbReference type="InterPro" id="IPR053146">
    <property type="entry name" value="QDO-like"/>
</dbReference>
<dbReference type="EMBL" id="JAFIRR010000114">
    <property type="protein sequence ID" value="MCO6418060.1"/>
    <property type="molecule type" value="Genomic_DNA"/>
</dbReference>
<feature type="domain" description="Cupin type-2" evidence="1">
    <location>
        <begin position="43"/>
        <end position="109"/>
    </location>
</feature>